<dbReference type="EMBL" id="NSKD01000008">
    <property type="protein sequence ID" value="PAU77900.1"/>
    <property type="molecule type" value="Genomic_DNA"/>
</dbReference>
<dbReference type="RefSeq" id="WP_095618465.1">
    <property type="nucleotide sequence ID" value="NZ_NSKD01000008.1"/>
</dbReference>
<sequence>MQGIGGYFELEVPRAKTLEPALTFQSARAAIASLCLQTGIKRVWLPTFLCNTVGDELQRVGIEVARYELQSDLTPELRLTVDTDEAALIVNYFGVCGAQVEQALKQLPPNRCIVDNSQAYGAPPSDCLGTVYSCRKFFGVPDGGLLMTTLQNVAEPVDFDEHSIPRCEHLLRRLDRDPEEGLSAYRKAEQSLAHAHHRSMSILTRRLLAGIDYQTAYARRRDNFRAVHRLLGGVNKLCFNDGAPTSPLTYPLMLDEGAADVRVALIDHRVFSPIYWPELLDTGRCQAATLAAKIVHIPIDQRYEPTQLVERLHAIPGVKALFSRGDQHASR</sequence>
<evidence type="ECO:0000313" key="2">
    <source>
        <dbReference type="Proteomes" id="UP000218896"/>
    </source>
</evidence>
<protein>
    <recommendedName>
        <fullName evidence="3">dTDP-4-amino-4,6-dideoxygalactose transaminase</fullName>
    </recommendedName>
</protein>
<name>A0A2A2EZD1_9GAMM</name>
<reference evidence="1 2" key="1">
    <citation type="submission" date="2017-08" db="EMBL/GenBank/DDBJ databases">
        <title>Halovibrio sewagensis sp. nov., isolated from wastewater of high salinity.</title>
        <authorList>
            <person name="Dong X."/>
            <person name="Zhang G."/>
        </authorList>
    </citation>
    <scope>NUCLEOTIDE SEQUENCE [LARGE SCALE GENOMIC DNA]</scope>
    <source>
        <strain evidence="1 2">YL5-2</strain>
    </source>
</reference>
<evidence type="ECO:0000313" key="1">
    <source>
        <dbReference type="EMBL" id="PAU77900.1"/>
    </source>
</evidence>
<dbReference type="OrthoDB" id="8955051at2"/>
<dbReference type="AlphaFoldDB" id="A0A2A2EZD1"/>
<gene>
    <name evidence="1" type="ORF">CK501_14515</name>
</gene>
<dbReference type="Proteomes" id="UP000218896">
    <property type="component" value="Unassembled WGS sequence"/>
</dbReference>
<organism evidence="1 2">
    <name type="scientific">Halovibrio salipaludis</name>
    <dbReference type="NCBI Taxonomy" id="2032626"/>
    <lineage>
        <taxon>Bacteria</taxon>
        <taxon>Pseudomonadati</taxon>
        <taxon>Pseudomonadota</taxon>
        <taxon>Gammaproteobacteria</taxon>
        <taxon>Oceanospirillales</taxon>
        <taxon>Halomonadaceae</taxon>
        <taxon>Halovibrio</taxon>
    </lineage>
</organism>
<comment type="caution">
    <text evidence="1">The sequence shown here is derived from an EMBL/GenBank/DDBJ whole genome shotgun (WGS) entry which is preliminary data.</text>
</comment>
<accession>A0A2A2EZD1</accession>
<evidence type="ECO:0008006" key="3">
    <source>
        <dbReference type="Google" id="ProtNLM"/>
    </source>
</evidence>
<proteinExistence type="predicted"/>
<keyword evidence="2" id="KW-1185">Reference proteome</keyword>